<name>A0A327SEG6_9FLAO</name>
<evidence type="ECO:0008006" key="3">
    <source>
        <dbReference type="Google" id="ProtNLM"/>
    </source>
</evidence>
<dbReference type="RefSeq" id="WP_111625683.1">
    <property type="nucleotide sequence ID" value="NZ_QLLQ01000001.1"/>
</dbReference>
<dbReference type="SUPFAM" id="SSF52266">
    <property type="entry name" value="SGNH hydrolase"/>
    <property type="match status" value="1"/>
</dbReference>
<dbReference type="EMBL" id="QLLQ01000001">
    <property type="protein sequence ID" value="RAJ27459.1"/>
    <property type="molecule type" value="Genomic_DNA"/>
</dbReference>
<accession>A0A327SEG6</accession>
<dbReference type="Proteomes" id="UP000248987">
    <property type="component" value="Unassembled WGS sequence"/>
</dbReference>
<protein>
    <recommendedName>
        <fullName evidence="3">SGNH/GDSL hydrolase family protein</fullName>
    </recommendedName>
</protein>
<evidence type="ECO:0000313" key="1">
    <source>
        <dbReference type="EMBL" id="RAJ27459.1"/>
    </source>
</evidence>
<comment type="caution">
    <text evidence="1">The sequence shown here is derived from an EMBL/GenBank/DDBJ whole genome shotgun (WGS) entry which is preliminary data.</text>
</comment>
<dbReference type="AlphaFoldDB" id="A0A327SEG6"/>
<reference evidence="1 2" key="1">
    <citation type="submission" date="2018-06" db="EMBL/GenBank/DDBJ databases">
        <title>Genomic Encyclopedia of Archaeal and Bacterial Type Strains, Phase II (KMG-II): from individual species to whole genera.</title>
        <authorList>
            <person name="Goeker M."/>
        </authorList>
    </citation>
    <scope>NUCLEOTIDE SEQUENCE [LARGE SCALE GENOMIC DNA]</scope>
    <source>
        <strain evidence="1 2">DSM 12408</strain>
    </source>
</reference>
<sequence length="314" mass="36603">MKTFIKKTIFFLSIAVLLVLAISIGAYYIVKSQSSFKIDKNITKLVVGHSHSEHSVNDSILKNSLNLSASGESYFYNYQKLRKVVSANKHINTVFIEFTNNHVDSVMDEWIWGYDQMSFRLQYYGPFMDPEDFKILLKHNPTDLLSSYSVATRKYLYRIIGGDYYLIDEIGGYAYSKRSKVDEIIANNKFNVSISENHSLSEINLNYLRKMIEYCRERNIKVFLIRSPFHPLYDALSNEAVYQNVLKTQFSDVDLLDFSTMDFPNNNYLDLQHLNYKGAKKFTTLFNDLIENNILNSDHKQSLIDDRIKESNKK</sequence>
<gene>
    <name evidence="1" type="ORF">LX77_00031</name>
</gene>
<keyword evidence="2" id="KW-1185">Reference proteome</keyword>
<proteinExistence type="predicted"/>
<organism evidence="1 2">
    <name type="scientific">Gelidibacter algens</name>
    <dbReference type="NCBI Taxonomy" id="49280"/>
    <lineage>
        <taxon>Bacteria</taxon>
        <taxon>Pseudomonadati</taxon>
        <taxon>Bacteroidota</taxon>
        <taxon>Flavobacteriia</taxon>
        <taxon>Flavobacteriales</taxon>
        <taxon>Flavobacteriaceae</taxon>
        <taxon>Gelidibacter</taxon>
    </lineage>
</organism>
<evidence type="ECO:0000313" key="2">
    <source>
        <dbReference type="Proteomes" id="UP000248987"/>
    </source>
</evidence>